<accession>A0A6J4Q6H8</accession>
<evidence type="ECO:0000313" key="1">
    <source>
        <dbReference type="EMBL" id="CAA9429210.1"/>
    </source>
</evidence>
<dbReference type="EMBL" id="CADCUV010000146">
    <property type="protein sequence ID" value="CAA9429210.1"/>
    <property type="molecule type" value="Genomic_DNA"/>
</dbReference>
<sequence>MQADARDGGLRDDARRLLRVSYERQVAGGGGVTHVDLGAGAEELGMDAGGARLGVLLDYMDVMGWVEKDLFARDARATARRITARGLAVVGEA</sequence>
<name>A0A6J4Q6H8_9ACTN</name>
<organism evidence="1">
    <name type="scientific">uncultured Rubrobacteraceae bacterium</name>
    <dbReference type="NCBI Taxonomy" id="349277"/>
    <lineage>
        <taxon>Bacteria</taxon>
        <taxon>Bacillati</taxon>
        <taxon>Actinomycetota</taxon>
        <taxon>Rubrobacteria</taxon>
        <taxon>Rubrobacterales</taxon>
        <taxon>Rubrobacteraceae</taxon>
        <taxon>environmental samples</taxon>
    </lineage>
</organism>
<proteinExistence type="predicted"/>
<reference evidence="1" key="1">
    <citation type="submission" date="2020-02" db="EMBL/GenBank/DDBJ databases">
        <authorList>
            <person name="Meier V. D."/>
        </authorList>
    </citation>
    <scope>NUCLEOTIDE SEQUENCE</scope>
    <source>
        <strain evidence="1">AVDCRST_MAG22</strain>
    </source>
</reference>
<dbReference type="AlphaFoldDB" id="A0A6J4Q6H8"/>
<protein>
    <submittedName>
        <fullName evidence="1">Uncharacterized protein</fullName>
    </submittedName>
</protein>
<gene>
    <name evidence="1" type="ORF">AVDCRST_MAG22-3141</name>
</gene>